<dbReference type="OrthoDB" id="1524389at2"/>
<dbReference type="AlphaFoldDB" id="A0A1I3DLX9"/>
<dbReference type="GO" id="GO:0016989">
    <property type="term" value="F:sigma factor antagonist activity"/>
    <property type="evidence" value="ECO:0007669"/>
    <property type="project" value="TreeGrafter"/>
</dbReference>
<dbReference type="Pfam" id="PF04773">
    <property type="entry name" value="FecR"/>
    <property type="match status" value="1"/>
</dbReference>
<organism evidence="4 5">
    <name type="scientific">Parapedobacter indicus</name>
    <dbReference type="NCBI Taxonomy" id="1477437"/>
    <lineage>
        <taxon>Bacteria</taxon>
        <taxon>Pseudomonadati</taxon>
        <taxon>Bacteroidota</taxon>
        <taxon>Sphingobacteriia</taxon>
        <taxon>Sphingobacteriales</taxon>
        <taxon>Sphingobacteriaceae</taxon>
        <taxon>Parapedobacter</taxon>
    </lineage>
</organism>
<dbReference type="Pfam" id="PF16344">
    <property type="entry name" value="FecR_C"/>
    <property type="match status" value="1"/>
</dbReference>
<evidence type="ECO:0000313" key="4">
    <source>
        <dbReference type="EMBL" id="SFH87744.1"/>
    </source>
</evidence>
<evidence type="ECO:0000313" key="5">
    <source>
        <dbReference type="Proteomes" id="UP000198670"/>
    </source>
</evidence>
<proteinExistence type="predicted"/>
<keyword evidence="1" id="KW-1133">Transmembrane helix</keyword>
<feature type="domain" description="Protein FecR C-terminal" evidence="3">
    <location>
        <begin position="259"/>
        <end position="325"/>
    </location>
</feature>
<accession>A0A1I3DLX9</accession>
<dbReference type="Proteomes" id="UP000198670">
    <property type="component" value="Unassembled WGS sequence"/>
</dbReference>
<feature type="domain" description="FecR protein" evidence="2">
    <location>
        <begin position="122"/>
        <end position="213"/>
    </location>
</feature>
<evidence type="ECO:0000259" key="3">
    <source>
        <dbReference type="Pfam" id="PF16344"/>
    </source>
</evidence>
<protein>
    <submittedName>
        <fullName evidence="4">FecR family protein</fullName>
    </submittedName>
</protein>
<keyword evidence="5" id="KW-1185">Reference proteome</keyword>
<name>A0A1I3DLX9_9SPHI</name>
<sequence length="338" mass="38269">MKQNRIDQLLQRLLTNKLTSHQRDAVRYWLANSEETDEKDAALKQVWDNTPSTPKKSVEPSLLDTYAKIEQAENNVVKITLAKRLLRYAAIFLLPLVSAFSVWMIMDHRQSSTLDMLTCYVPNGERWTINLDDGTTVQLNGGTLFVYPKAFGKQERSVYLVGEANFSVANDAQRPFIVQAKSLAVQVLGTKFNVTSYPSDDRITVTLETGAVKVYEKNNPHSGQLMRPNEQVSYSQKDKNFTKATVDAASFASWTTGGLFFDHQTLHDILAALERSYGIHFAVDPTLKDTDQYTLRIKPNESIEDVLHILVQIAGNQMSYKRDGQLIRLYQKGKEVSQ</sequence>
<dbReference type="Gene3D" id="3.55.50.30">
    <property type="match status" value="1"/>
</dbReference>
<gene>
    <name evidence="4" type="ORF">SAMN05444682_101542</name>
</gene>
<feature type="transmembrane region" description="Helical" evidence="1">
    <location>
        <begin position="85"/>
        <end position="106"/>
    </location>
</feature>
<dbReference type="InterPro" id="IPR006860">
    <property type="entry name" value="FecR"/>
</dbReference>
<dbReference type="FunFam" id="2.60.120.1440:FF:000001">
    <property type="entry name" value="Putative anti-sigma factor"/>
    <property type="match status" value="1"/>
</dbReference>
<keyword evidence="1" id="KW-0472">Membrane</keyword>
<dbReference type="PANTHER" id="PTHR30273">
    <property type="entry name" value="PERIPLASMIC SIGNAL SENSOR AND SIGMA FACTOR ACTIVATOR FECR-RELATED"/>
    <property type="match status" value="1"/>
</dbReference>
<dbReference type="RefSeq" id="WP_090623855.1">
    <property type="nucleotide sequence ID" value="NZ_FOQO01000001.1"/>
</dbReference>
<dbReference type="InterPro" id="IPR012373">
    <property type="entry name" value="Ferrdict_sens_TM"/>
</dbReference>
<reference evidence="4 5" key="1">
    <citation type="submission" date="2016-10" db="EMBL/GenBank/DDBJ databases">
        <authorList>
            <person name="de Groot N.N."/>
        </authorList>
    </citation>
    <scope>NUCLEOTIDE SEQUENCE [LARGE SCALE GENOMIC DNA]</scope>
    <source>
        <strain evidence="4 5">RK1</strain>
    </source>
</reference>
<dbReference type="SUPFAM" id="SSF69279">
    <property type="entry name" value="Phage tail proteins"/>
    <property type="match status" value="1"/>
</dbReference>
<evidence type="ECO:0000259" key="2">
    <source>
        <dbReference type="Pfam" id="PF04773"/>
    </source>
</evidence>
<keyword evidence="1" id="KW-0812">Transmembrane</keyword>
<dbReference type="Gene3D" id="2.60.120.1440">
    <property type="match status" value="1"/>
</dbReference>
<evidence type="ECO:0000256" key="1">
    <source>
        <dbReference type="SAM" id="Phobius"/>
    </source>
</evidence>
<dbReference type="EMBL" id="FOQO01000001">
    <property type="protein sequence ID" value="SFH87744.1"/>
    <property type="molecule type" value="Genomic_DNA"/>
</dbReference>
<dbReference type="PANTHER" id="PTHR30273:SF2">
    <property type="entry name" value="PROTEIN FECR"/>
    <property type="match status" value="1"/>
</dbReference>
<dbReference type="InterPro" id="IPR032508">
    <property type="entry name" value="FecR_C"/>
</dbReference>
<dbReference type="PIRSF" id="PIRSF018266">
    <property type="entry name" value="FecR"/>
    <property type="match status" value="1"/>
</dbReference>
<dbReference type="STRING" id="1477437.SAMN05444682_101542"/>